<dbReference type="InterPro" id="IPR027417">
    <property type="entry name" value="P-loop_NTPase"/>
</dbReference>
<keyword evidence="3 7" id="KW-0812">Transmembrane</keyword>
<dbReference type="Gene3D" id="3.40.50.300">
    <property type="entry name" value="P-loop containing nucleotide triphosphate hydrolases"/>
    <property type="match status" value="2"/>
</dbReference>
<dbReference type="RefSeq" id="WP_184245569.1">
    <property type="nucleotide sequence ID" value="NZ_JACHLR010000010.1"/>
</dbReference>
<evidence type="ECO:0000256" key="4">
    <source>
        <dbReference type="ARBA" id="ARBA00022989"/>
    </source>
</evidence>
<keyword evidence="4 7" id="KW-1133">Transmembrane helix</keyword>
<accession>A0A7W7KAE9</accession>
<proteinExistence type="predicted"/>
<dbReference type="GO" id="GO:0005886">
    <property type="term" value="C:plasma membrane"/>
    <property type="evidence" value="ECO:0007669"/>
    <property type="project" value="UniProtKB-SubCell"/>
</dbReference>
<dbReference type="Pfam" id="PF10412">
    <property type="entry name" value="TrwB_AAD_bind"/>
    <property type="match status" value="1"/>
</dbReference>
<dbReference type="CDD" id="cd01127">
    <property type="entry name" value="TrwB_TraG_TraD_VirD4"/>
    <property type="match status" value="1"/>
</dbReference>
<feature type="region of interest" description="Disordered" evidence="6">
    <location>
        <begin position="643"/>
        <end position="813"/>
    </location>
</feature>
<reference evidence="9 10" key="1">
    <citation type="submission" date="2020-08" db="EMBL/GenBank/DDBJ databases">
        <title>Functional genomics of gut bacteria from endangered species of beetles.</title>
        <authorList>
            <person name="Carlos-Shanley C."/>
        </authorList>
    </citation>
    <scope>NUCLEOTIDE SEQUENCE [LARGE SCALE GENOMIC DNA]</scope>
    <source>
        <strain evidence="9 10">S00245</strain>
    </source>
</reference>
<feature type="compositionally biased region" description="Basic and acidic residues" evidence="6">
    <location>
        <begin position="704"/>
        <end position="725"/>
    </location>
</feature>
<dbReference type="PANTHER" id="PTHR37937">
    <property type="entry name" value="CONJUGATIVE TRANSFER: DNA TRANSPORT"/>
    <property type="match status" value="1"/>
</dbReference>
<feature type="domain" description="Type IV secretion system coupling protein TraD DNA-binding" evidence="8">
    <location>
        <begin position="229"/>
        <end position="617"/>
    </location>
</feature>
<name>A0A7W7KAE9_9SPHN</name>
<feature type="transmembrane region" description="Helical" evidence="7">
    <location>
        <begin position="55"/>
        <end position="75"/>
    </location>
</feature>
<evidence type="ECO:0000313" key="9">
    <source>
        <dbReference type="EMBL" id="MBB4859182.1"/>
    </source>
</evidence>
<dbReference type="AlphaFoldDB" id="A0A7W7KAE9"/>
<keyword evidence="5 7" id="KW-0472">Membrane</keyword>
<dbReference type="PANTHER" id="PTHR37937:SF1">
    <property type="entry name" value="CONJUGATIVE TRANSFER: DNA TRANSPORT"/>
    <property type="match status" value="1"/>
</dbReference>
<comment type="subcellular location">
    <subcellularLocation>
        <location evidence="1">Cell membrane</location>
        <topology evidence="1">Multi-pass membrane protein</topology>
    </subcellularLocation>
</comment>
<evidence type="ECO:0000256" key="1">
    <source>
        <dbReference type="ARBA" id="ARBA00004651"/>
    </source>
</evidence>
<dbReference type="InterPro" id="IPR019476">
    <property type="entry name" value="T4SS_TraD_DNA-bd"/>
</dbReference>
<evidence type="ECO:0000256" key="5">
    <source>
        <dbReference type="ARBA" id="ARBA00023136"/>
    </source>
</evidence>
<gene>
    <name evidence="9" type="ORF">HNO88_002511</name>
</gene>
<dbReference type="Proteomes" id="UP000555448">
    <property type="component" value="Unassembled WGS sequence"/>
</dbReference>
<feature type="transmembrane region" description="Helical" evidence="7">
    <location>
        <begin position="137"/>
        <end position="157"/>
    </location>
</feature>
<evidence type="ECO:0000313" key="10">
    <source>
        <dbReference type="Proteomes" id="UP000555448"/>
    </source>
</evidence>
<keyword evidence="2" id="KW-1003">Cell membrane</keyword>
<evidence type="ECO:0000256" key="2">
    <source>
        <dbReference type="ARBA" id="ARBA00022475"/>
    </source>
</evidence>
<dbReference type="SUPFAM" id="SSF52540">
    <property type="entry name" value="P-loop containing nucleoside triphosphate hydrolases"/>
    <property type="match status" value="1"/>
</dbReference>
<evidence type="ECO:0000256" key="7">
    <source>
        <dbReference type="SAM" id="Phobius"/>
    </source>
</evidence>
<feature type="compositionally biased region" description="Basic and acidic residues" evidence="6">
    <location>
        <begin position="742"/>
        <end position="777"/>
    </location>
</feature>
<dbReference type="EMBL" id="JACHLR010000010">
    <property type="protein sequence ID" value="MBB4859182.1"/>
    <property type="molecule type" value="Genomic_DNA"/>
</dbReference>
<feature type="compositionally biased region" description="Acidic residues" evidence="6">
    <location>
        <begin position="803"/>
        <end position="813"/>
    </location>
</feature>
<sequence length="813" mass="89710">MRKAQASDDIRFNGKSATIKHHSERGKVVRNSGSFTRGSQLVTHEVLMTWQGVKLPLQVVAICWIVLFSSIAYFWLLPEELTLILMRIWSGIWLMMDFDPGKLINLKLPTGRLILIPMGSVQYNSFVEVAVDKGLRLTLASLIGAAFLTVPLTVWFVEFSRKRGNDILDEHHERGSMLVEHGELVDAIRRYNMGELAGDCAKKQPPLDPKKVAALSVKERAKRGFHVPYNLAGVPYPWRLEQSHTMFIGTTGSGKTTQLRALVSQARTRGHSCVIFDLTGAFVEAFYDKDRDFILNPMDTRCPPWTIFSDCQNHADFMAAAAALIPSSGDNAEPFWAMAARTLFVEMCIKLIECGETTNGAIAHRLMQADLPSVHKMLENTIADPLTAKEAARMAESIRAVFNTNGQAIRFLPDPVPGGAPPFSINEWMAEEGGTGSILFISSTHADLTLNRALLTLWMDLAVGALMKLPRTRDLRTWFLFDEVHALHRLPAIEHGLQTARAFGGAFILGMHSFSKLAETYGENGAVHLTSLAGTKLILKTADMPTAKVCADFIGNREVRRMDEAYSYGANSTRDAATLTPRKEVEPLVIPDDIKELPSMHGFVKFPDGFPAGRIKLIWRDYPAVAEPFCRKADMKMAEYKPPVAKKADEEQGGRENANVRQAPPEASGKGTKEALEPAAPEKVGIEQADLFKSQDLPRAGQAKADDPDGREAKPVDLQRGERAAQWRRASLGTQGVIPGESADKPRDPTEMRANDNAKSQDRTEQQISFEERHGIGADDGSAPGGKNHSRDQSRDHANDIDPGIDDDTDMGI</sequence>
<keyword evidence="10" id="KW-1185">Reference proteome</keyword>
<comment type="caution">
    <text evidence="9">The sequence shown here is derived from an EMBL/GenBank/DDBJ whole genome shotgun (WGS) entry which is preliminary data.</text>
</comment>
<protein>
    <submittedName>
        <fullName evidence="9">Type IV conjugative transfer system coupling protein TraD</fullName>
    </submittedName>
</protein>
<organism evidence="9 10">
    <name type="scientific">Novosphingobium chloroacetimidivorans</name>
    <dbReference type="NCBI Taxonomy" id="1428314"/>
    <lineage>
        <taxon>Bacteria</taxon>
        <taxon>Pseudomonadati</taxon>
        <taxon>Pseudomonadota</taxon>
        <taxon>Alphaproteobacteria</taxon>
        <taxon>Sphingomonadales</taxon>
        <taxon>Sphingomonadaceae</taxon>
        <taxon>Novosphingobium</taxon>
    </lineage>
</organism>
<dbReference type="InterPro" id="IPR051539">
    <property type="entry name" value="T4SS-coupling_protein"/>
</dbReference>
<feature type="compositionally biased region" description="Basic and acidic residues" evidence="6">
    <location>
        <begin position="789"/>
        <end position="800"/>
    </location>
</feature>
<evidence type="ECO:0000259" key="8">
    <source>
        <dbReference type="Pfam" id="PF10412"/>
    </source>
</evidence>
<evidence type="ECO:0000256" key="6">
    <source>
        <dbReference type="SAM" id="MobiDB-lite"/>
    </source>
</evidence>
<evidence type="ECO:0000256" key="3">
    <source>
        <dbReference type="ARBA" id="ARBA00022692"/>
    </source>
</evidence>